<protein>
    <submittedName>
        <fullName evidence="2">Uncharacterized protein</fullName>
    </submittedName>
</protein>
<dbReference type="Proteomes" id="UP000887565">
    <property type="component" value="Unplaced"/>
</dbReference>
<keyword evidence="1" id="KW-1185">Reference proteome</keyword>
<dbReference type="WBParaSite" id="nRc.2.0.1.t13178-RA">
    <property type="protein sequence ID" value="nRc.2.0.1.t13178-RA"/>
    <property type="gene ID" value="nRc.2.0.1.g13178"/>
</dbReference>
<reference evidence="2" key="1">
    <citation type="submission" date="2022-11" db="UniProtKB">
        <authorList>
            <consortium name="WormBaseParasite"/>
        </authorList>
    </citation>
    <scope>IDENTIFICATION</scope>
</reference>
<evidence type="ECO:0000313" key="2">
    <source>
        <dbReference type="WBParaSite" id="nRc.2.0.1.t13178-RA"/>
    </source>
</evidence>
<sequence>MQISPHDFLPPKYIHIVMQNLYDNVNIDSEGDEKGAFRVVDPTLSRSMLHAIMLEEILALNQIIFYDYKVLNMGYCLYNQQNWVKRDGTLELELIKWANRLPYNEKNHSDNK</sequence>
<organism evidence="1 2">
    <name type="scientific">Romanomermis culicivorax</name>
    <name type="common">Nematode worm</name>
    <dbReference type="NCBI Taxonomy" id="13658"/>
    <lineage>
        <taxon>Eukaryota</taxon>
        <taxon>Metazoa</taxon>
        <taxon>Ecdysozoa</taxon>
        <taxon>Nematoda</taxon>
        <taxon>Enoplea</taxon>
        <taxon>Dorylaimia</taxon>
        <taxon>Mermithida</taxon>
        <taxon>Mermithoidea</taxon>
        <taxon>Mermithidae</taxon>
        <taxon>Romanomermis</taxon>
    </lineage>
</organism>
<accession>A0A915IH39</accession>
<proteinExistence type="predicted"/>
<evidence type="ECO:0000313" key="1">
    <source>
        <dbReference type="Proteomes" id="UP000887565"/>
    </source>
</evidence>
<dbReference type="AlphaFoldDB" id="A0A915IH39"/>
<name>A0A915IH39_ROMCU</name>